<protein>
    <submittedName>
        <fullName evidence="2">Uncharacterized protein</fullName>
    </submittedName>
</protein>
<dbReference type="InterPro" id="IPR053348">
    <property type="entry name" value="KPLCE"/>
</dbReference>
<accession>A0A9J5XNZ3</accession>
<organism evidence="2 3">
    <name type="scientific">Solanum commersonii</name>
    <name type="common">Commerson's wild potato</name>
    <name type="synonym">Commerson's nightshade</name>
    <dbReference type="NCBI Taxonomy" id="4109"/>
    <lineage>
        <taxon>Eukaryota</taxon>
        <taxon>Viridiplantae</taxon>
        <taxon>Streptophyta</taxon>
        <taxon>Embryophyta</taxon>
        <taxon>Tracheophyta</taxon>
        <taxon>Spermatophyta</taxon>
        <taxon>Magnoliopsida</taxon>
        <taxon>eudicotyledons</taxon>
        <taxon>Gunneridae</taxon>
        <taxon>Pentapetalae</taxon>
        <taxon>asterids</taxon>
        <taxon>lamiids</taxon>
        <taxon>Solanales</taxon>
        <taxon>Solanaceae</taxon>
        <taxon>Solanoideae</taxon>
        <taxon>Solaneae</taxon>
        <taxon>Solanum</taxon>
    </lineage>
</organism>
<dbReference type="EMBL" id="JACXVP010000008">
    <property type="protein sequence ID" value="KAG5589060.1"/>
    <property type="molecule type" value="Genomic_DNA"/>
</dbReference>
<keyword evidence="3" id="KW-1185">Reference proteome</keyword>
<dbReference type="PANTHER" id="PTHR35022:SF29">
    <property type="entry name" value="EXTENSIN-LIKE"/>
    <property type="match status" value="1"/>
</dbReference>
<feature type="compositionally biased region" description="Basic and acidic residues" evidence="1">
    <location>
        <begin position="8"/>
        <end position="34"/>
    </location>
</feature>
<dbReference type="PANTHER" id="PTHR35022">
    <property type="entry name" value="G_PROTEIN_RECEP_F1_2 DOMAIN-CONTAINING PROTEIN"/>
    <property type="match status" value="1"/>
</dbReference>
<feature type="region of interest" description="Disordered" evidence="1">
    <location>
        <begin position="1"/>
        <end position="63"/>
    </location>
</feature>
<gene>
    <name evidence="2" type="ORF">H5410_039574</name>
</gene>
<proteinExistence type="predicted"/>
<evidence type="ECO:0000313" key="3">
    <source>
        <dbReference type="Proteomes" id="UP000824120"/>
    </source>
</evidence>
<dbReference type="AlphaFoldDB" id="A0A9J5XNZ3"/>
<evidence type="ECO:0000256" key="1">
    <source>
        <dbReference type="SAM" id="MobiDB-lite"/>
    </source>
</evidence>
<reference evidence="2 3" key="1">
    <citation type="submission" date="2020-09" db="EMBL/GenBank/DDBJ databases">
        <title>De no assembly of potato wild relative species, Solanum commersonii.</title>
        <authorList>
            <person name="Cho K."/>
        </authorList>
    </citation>
    <scope>NUCLEOTIDE SEQUENCE [LARGE SCALE GENOMIC DNA]</scope>
    <source>
        <strain evidence="2">LZ3.2</strain>
        <tissue evidence="2">Leaf</tissue>
    </source>
</reference>
<evidence type="ECO:0000313" key="2">
    <source>
        <dbReference type="EMBL" id="KAG5589060.1"/>
    </source>
</evidence>
<name>A0A9J5XNZ3_SOLCO</name>
<dbReference type="OrthoDB" id="2384350at2759"/>
<sequence length="323" mass="36504">MGGYGVKEPLKKFRTGPEPDRTDEGLTGRTDRKSRFGPVTSRTEQPDITALSGENRNGPKPVPPGSVATLSGYVVIVDAYGYMWFVSSAICQAFQDVMNVFFAGLPMEFYSLICSLSSSLESNSLSELIFSPTSTNIFKYISRNHPGFDEDQKELYKKCPLVQKLELLARISPCLLHTLPRSGEPIQVPEYFLCVTTVLLSTDTSPVAKHCHHLQRRVSSLPKIDYYKKLSVPKGNTTRFPWCLNRNTKVSSLSMNDYYKKPSVPEEGTYYNVPSVPKQEYNVPFLSKNDYYKKPSILEDNYKKVSPVSKSNYYKVLLVPKQE</sequence>
<comment type="caution">
    <text evidence="2">The sequence shown here is derived from an EMBL/GenBank/DDBJ whole genome shotgun (WGS) entry which is preliminary data.</text>
</comment>
<dbReference type="Proteomes" id="UP000824120">
    <property type="component" value="Chromosome 8"/>
</dbReference>